<sequence>RARLVGGALRRRHGAGGALRRSGRGRRGPRMAVPRAHRPGPLPQRAPGGRV</sequence>
<gene>
    <name evidence="2" type="ORF">AVDCRST_MAG57-123</name>
</gene>
<organism evidence="2">
    <name type="scientific">uncultured Blastococcus sp</name>
    <dbReference type="NCBI Taxonomy" id="217144"/>
    <lineage>
        <taxon>Bacteria</taxon>
        <taxon>Bacillati</taxon>
        <taxon>Actinomycetota</taxon>
        <taxon>Actinomycetes</taxon>
        <taxon>Geodermatophilales</taxon>
        <taxon>Geodermatophilaceae</taxon>
        <taxon>Blastococcus</taxon>
        <taxon>environmental samples</taxon>
    </lineage>
</organism>
<protein>
    <submittedName>
        <fullName evidence="2">Uncharacterized protein</fullName>
    </submittedName>
</protein>
<feature type="non-terminal residue" evidence="2">
    <location>
        <position position="51"/>
    </location>
</feature>
<feature type="region of interest" description="Disordered" evidence="1">
    <location>
        <begin position="1"/>
        <end position="51"/>
    </location>
</feature>
<evidence type="ECO:0000256" key="1">
    <source>
        <dbReference type="SAM" id="MobiDB-lite"/>
    </source>
</evidence>
<dbReference type="EMBL" id="CADCTI010000012">
    <property type="protein sequence ID" value="CAA9211869.1"/>
    <property type="molecule type" value="Genomic_DNA"/>
</dbReference>
<accession>A0A6J4H5E0</accession>
<name>A0A6J4H5E0_9ACTN</name>
<feature type="non-terminal residue" evidence="2">
    <location>
        <position position="1"/>
    </location>
</feature>
<proteinExistence type="predicted"/>
<dbReference type="AlphaFoldDB" id="A0A6J4H5E0"/>
<reference evidence="2" key="1">
    <citation type="submission" date="2020-02" db="EMBL/GenBank/DDBJ databases">
        <authorList>
            <person name="Meier V. D."/>
        </authorList>
    </citation>
    <scope>NUCLEOTIDE SEQUENCE</scope>
    <source>
        <strain evidence="2">AVDCRST_MAG57</strain>
    </source>
</reference>
<evidence type="ECO:0000313" key="2">
    <source>
        <dbReference type="EMBL" id="CAA9211869.1"/>
    </source>
</evidence>
<feature type="compositionally biased region" description="Basic residues" evidence="1">
    <location>
        <begin position="1"/>
        <end position="14"/>
    </location>
</feature>